<dbReference type="AlphaFoldDB" id="A0A926ZKD3"/>
<dbReference type="EMBL" id="JACJPW010000115">
    <property type="protein sequence ID" value="MBD2185287.1"/>
    <property type="molecule type" value="Genomic_DNA"/>
</dbReference>
<evidence type="ECO:0000313" key="2">
    <source>
        <dbReference type="Proteomes" id="UP000641646"/>
    </source>
</evidence>
<accession>A0A926ZKD3</accession>
<dbReference type="Proteomes" id="UP000641646">
    <property type="component" value="Unassembled WGS sequence"/>
</dbReference>
<protein>
    <submittedName>
        <fullName evidence="1">Uncharacterized protein</fullName>
    </submittedName>
</protein>
<name>A0A926ZKD3_9CYAN</name>
<proteinExistence type="predicted"/>
<keyword evidence="2" id="KW-1185">Reference proteome</keyword>
<dbReference type="RefSeq" id="WP_190473368.1">
    <property type="nucleotide sequence ID" value="NZ_JACJPW010000115.1"/>
</dbReference>
<organism evidence="1 2">
    <name type="scientific">Aerosakkonema funiforme FACHB-1375</name>
    <dbReference type="NCBI Taxonomy" id="2949571"/>
    <lineage>
        <taxon>Bacteria</taxon>
        <taxon>Bacillati</taxon>
        <taxon>Cyanobacteriota</taxon>
        <taxon>Cyanophyceae</taxon>
        <taxon>Oscillatoriophycideae</taxon>
        <taxon>Aerosakkonematales</taxon>
        <taxon>Aerosakkonemataceae</taxon>
        <taxon>Aerosakkonema</taxon>
    </lineage>
</organism>
<reference evidence="1" key="2">
    <citation type="submission" date="2020-08" db="EMBL/GenBank/DDBJ databases">
        <authorList>
            <person name="Chen M."/>
            <person name="Teng W."/>
            <person name="Zhao L."/>
            <person name="Hu C."/>
            <person name="Zhou Y."/>
            <person name="Han B."/>
            <person name="Song L."/>
            <person name="Shu W."/>
        </authorList>
    </citation>
    <scope>NUCLEOTIDE SEQUENCE</scope>
    <source>
        <strain evidence="1">FACHB-1375</strain>
    </source>
</reference>
<reference evidence="1" key="1">
    <citation type="journal article" date="2015" name="ISME J.">
        <title>Draft Genome Sequence of Streptomyces incarnatus NRRL8089, which Produces the Nucleoside Antibiotic Sinefungin.</title>
        <authorList>
            <person name="Oshima K."/>
            <person name="Hattori M."/>
            <person name="Shimizu H."/>
            <person name="Fukuda K."/>
            <person name="Nemoto M."/>
            <person name="Inagaki K."/>
            <person name="Tamura T."/>
        </authorList>
    </citation>
    <scope>NUCLEOTIDE SEQUENCE</scope>
    <source>
        <strain evidence="1">FACHB-1375</strain>
    </source>
</reference>
<gene>
    <name evidence="1" type="ORF">H6G03_30140</name>
</gene>
<evidence type="ECO:0000313" key="1">
    <source>
        <dbReference type="EMBL" id="MBD2185287.1"/>
    </source>
</evidence>
<comment type="caution">
    <text evidence="1">The sequence shown here is derived from an EMBL/GenBank/DDBJ whole genome shotgun (WGS) entry which is preliminary data.</text>
</comment>
<sequence length="278" mass="32618">MNEISPQIKLGVLDFIKMIYNGHPEYSLIAVKASIDDTVQAFIEFREGQQVKERRDYKTFRMKERKIVHRSIRWEQNIPIRRGKERYDDDDGGEEIVWGILFLQVYGSEWTVILRSLCWLRDEIDDVPKEAKSLSTNLQTKAITLMEGETTGYIGYELLKNGELLEKFEHDGDDEDFYFESKLREKPDIHLNRYSDEDEDYNPDREYDVSTQPRNQFVDAFFRELGIYLPACYPVSDDGKPTLAFVADSENTIERADWVSVEEKLENDRIEADPDDAE</sequence>